<dbReference type="EMBL" id="LVKI01000005">
    <property type="protein sequence ID" value="OAQ08876.1"/>
    <property type="molecule type" value="Genomic_DNA"/>
</dbReference>
<dbReference type="SUPFAM" id="SSF49478">
    <property type="entry name" value="Cna protein B-type domain"/>
    <property type="match status" value="1"/>
</dbReference>
<name>A0A179CV27_9LACO</name>
<evidence type="ECO:0000256" key="6">
    <source>
        <dbReference type="SAM" id="MobiDB-lite"/>
    </source>
</evidence>
<evidence type="ECO:0000313" key="12">
    <source>
        <dbReference type="EMBL" id="OAQ08876.1"/>
    </source>
</evidence>
<feature type="domain" description="SDR-like Ig" evidence="11">
    <location>
        <begin position="53"/>
        <end position="154"/>
    </location>
</feature>
<feature type="domain" description="Gram-positive cocci surface proteins LPxTG" evidence="9">
    <location>
        <begin position="812"/>
        <end position="847"/>
    </location>
</feature>
<feature type="region of interest" description="Disordered" evidence="6">
    <location>
        <begin position="468"/>
        <end position="822"/>
    </location>
</feature>
<dbReference type="NCBIfam" id="TIGR01167">
    <property type="entry name" value="LPXTG_anchor"/>
    <property type="match status" value="1"/>
</dbReference>
<evidence type="ECO:0000256" key="1">
    <source>
        <dbReference type="ARBA" id="ARBA00004168"/>
    </source>
</evidence>
<dbReference type="GO" id="GO:0016567">
    <property type="term" value="P:protein ubiquitination"/>
    <property type="evidence" value="ECO:0007669"/>
    <property type="project" value="InterPro"/>
</dbReference>
<dbReference type="InterPro" id="IPR011252">
    <property type="entry name" value="Fibrogen-bd_dom1"/>
</dbReference>
<comment type="caution">
    <text evidence="12">The sequence shown here is derived from an EMBL/GenBank/DDBJ whole genome shotgun (WGS) entry which is preliminary data.</text>
</comment>
<evidence type="ECO:0000256" key="4">
    <source>
        <dbReference type="ARBA" id="ARBA00022729"/>
    </source>
</evidence>
<comment type="subcellular location">
    <subcellularLocation>
        <location evidence="1">Secreted</location>
        <location evidence="1">Cell wall</location>
        <topology evidence="1">Peptidoglycan-anchor</topology>
    </subcellularLocation>
</comment>
<keyword evidence="7" id="KW-1133">Transmembrane helix</keyword>
<dbReference type="InterPro" id="IPR041033">
    <property type="entry name" value="SpaA_PFL_dom_1"/>
</dbReference>
<dbReference type="GO" id="GO:0007155">
    <property type="term" value="P:cell adhesion"/>
    <property type="evidence" value="ECO:0007669"/>
    <property type="project" value="InterPro"/>
</dbReference>
<accession>A0A179CV27</accession>
<dbReference type="Gene3D" id="2.60.40.1280">
    <property type="match status" value="1"/>
</dbReference>
<dbReference type="InterPro" id="IPR008966">
    <property type="entry name" value="Adhesion_dom_sf"/>
</dbReference>
<dbReference type="Pfam" id="PF17802">
    <property type="entry name" value="SpaA"/>
    <property type="match status" value="1"/>
</dbReference>
<dbReference type="GO" id="GO:0006511">
    <property type="term" value="P:ubiquitin-dependent protein catabolic process"/>
    <property type="evidence" value="ECO:0007669"/>
    <property type="project" value="TreeGrafter"/>
</dbReference>
<dbReference type="Pfam" id="PF17961">
    <property type="entry name" value="Big_8"/>
    <property type="match status" value="1"/>
</dbReference>
<evidence type="ECO:0000256" key="5">
    <source>
        <dbReference type="ARBA" id="ARBA00023088"/>
    </source>
</evidence>
<evidence type="ECO:0000256" key="7">
    <source>
        <dbReference type="SAM" id="Phobius"/>
    </source>
</evidence>
<feature type="compositionally biased region" description="Low complexity" evidence="6">
    <location>
        <begin position="658"/>
        <end position="697"/>
    </location>
</feature>
<dbReference type="Gene3D" id="2.60.40.10">
    <property type="entry name" value="Immunoglobulins"/>
    <property type="match status" value="1"/>
</dbReference>
<feature type="region of interest" description="Disordered" evidence="6">
    <location>
        <begin position="327"/>
        <end position="352"/>
    </location>
</feature>
<evidence type="ECO:0000259" key="10">
    <source>
        <dbReference type="Pfam" id="PF17802"/>
    </source>
</evidence>
<gene>
    <name evidence="12" type="ORF">A3O14_02160</name>
</gene>
<dbReference type="InterPro" id="IPR033489">
    <property type="entry name" value="RBBP6"/>
</dbReference>
<dbReference type="OrthoDB" id="2216808at2"/>
<dbReference type="AlphaFoldDB" id="A0A179CV27"/>
<protein>
    <recommendedName>
        <fullName evidence="14">Gram-positive cocci surface proteins LPxTG domain-containing protein</fullName>
    </recommendedName>
</protein>
<keyword evidence="3" id="KW-0964">Secreted</keyword>
<proteinExistence type="predicted"/>
<dbReference type="PANTHER" id="PTHR15439">
    <property type="entry name" value="RETINOBLASTOMA-BINDING PROTEIN 6"/>
    <property type="match status" value="1"/>
</dbReference>
<feature type="signal peptide" evidence="8">
    <location>
        <begin position="1"/>
        <end position="33"/>
    </location>
</feature>
<keyword evidence="7" id="KW-0472">Membrane</keyword>
<feature type="compositionally biased region" description="Low complexity" evidence="6">
    <location>
        <begin position="738"/>
        <end position="789"/>
    </location>
</feature>
<feature type="compositionally biased region" description="Polar residues" evidence="6">
    <location>
        <begin position="701"/>
        <end position="713"/>
    </location>
</feature>
<evidence type="ECO:0000259" key="11">
    <source>
        <dbReference type="Pfam" id="PF17961"/>
    </source>
</evidence>
<dbReference type="PANTHER" id="PTHR15439:SF0">
    <property type="entry name" value="CELL DIVISION CYCLE AND APOPTOSIS REGULATOR PROTEIN 1-RELATED"/>
    <property type="match status" value="1"/>
</dbReference>
<evidence type="ECO:0008006" key="14">
    <source>
        <dbReference type="Google" id="ProtNLM"/>
    </source>
</evidence>
<dbReference type="RefSeq" id="WP_064213333.1">
    <property type="nucleotide sequence ID" value="NZ_LVKC01000026.1"/>
</dbReference>
<sequence>MSKSKSRIVRFLMVAISALALIIPMTNSQKVQAADITSSEVNSISTNVGQAKPGQRVYFTMTFGNSSQVIHTGDTIHVTFPQATDTAAGIQGIPHQIPVKYNNPSDPGDPLNGQTIATADISTTGVTITFNSKMNGHILTSGKLTFAGQIAAKAGTNPTKVNNWPNMGNVPTPSIHVSQTIKPNTNPNVGRGGTPNIIAPTGQVKKSGRIANNGNINWQVHGVLGDPGTTTITDTLKDGQTLVPGSIKITYFIQYQDGQWGTDHFRYTEKTYPASEGKITESSDGFTITANQYDIAGALMGVDQSGNQGNVRQVAYTITYQSKLSSTEQNDQWTNSATQTNPDGSSGGSTTATVKNSWQATADGIQPKYGVKLQKVETTNGQMAGLSGATFELTGNGKNLTAVSNAAGVVGFSGLPAGTYTVKETKAPAGYSINNEKINVTIDDKGKTTVTVNGKDVTDNARVIDTPLAASSSSSSSSKKSSSSKVSSSSKKSSSIKSSSSSKESSSSKISSSSKKSSSIKSSSGSKESSSSKISSSSKKSSSIKSSSSSKESSSSKISSSSKKSSSIKSSSSSKESSSSKISSSSKKSSSVKSSSSSKESSSSTISNSSELNAPSKTDSSSKESSSIIVSSSSTASSKSNGANSSTISSNGNGGGNNSSKSQGSQSMTSSLVYTSSIVSISGGTGTNSSSGSTGNGLPSKDSSSIGPSTPSQKPAPGPAFSTSMIIKSSYVQVPVPGSGNNNEGGPSGNGSSQNQDSGNIGNGTVAETGNTNGGNAQQNNGAQPTGNQSRENSSTSLKAQTSQQQVSQKGNSQQKLPQTGEASSIVIVSLGVAMIVGLGVYLEKNK</sequence>
<evidence type="ECO:0000259" key="9">
    <source>
        <dbReference type="Pfam" id="PF00746"/>
    </source>
</evidence>
<dbReference type="InterPro" id="IPR041171">
    <property type="entry name" value="SDR_Ig"/>
</dbReference>
<evidence type="ECO:0000256" key="3">
    <source>
        <dbReference type="ARBA" id="ARBA00022525"/>
    </source>
</evidence>
<dbReference type="GO" id="GO:0006397">
    <property type="term" value="P:mRNA processing"/>
    <property type="evidence" value="ECO:0007669"/>
    <property type="project" value="InterPro"/>
</dbReference>
<dbReference type="Proteomes" id="UP000078520">
    <property type="component" value="Unassembled WGS sequence"/>
</dbReference>
<keyword evidence="4 8" id="KW-0732">Signal</keyword>
<evidence type="ECO:0000313" key="13">
    <source>
        <dbReference type="Proteomes" id="UP000078520"/>
    </source>
</evidence>
<dbReference type="Pfam" id="PF00746">
    <property type="entry name" value="Gram_pos_anchor"/>
    <property type="match status" value="1"/>
</dbReference>
<feature type="chain" id="PRO_5009822772" description="Gram-positive cocci surface proteins LPxTG domain-containing protein" evidence="8">
    <location>
        <begin position="34"/>
        <end position="847"/>
    </location>
</feature>
<feature type="compositionally biased region" description="Polar residues" evidence="6">
    <location>
        <begin position="721"/>
        <end position="732"/>
    </location>
</feature>
<dbReference type="InterPro" id="IPR013783">
    <property type="entry name" value="Ig-like_fold"/>
</dbReference>
<evidence type="ECO:0000256" key="2">
    <source>
        <dbReference type="ARBA" id="ARBA00022512"/>
    </source>
</evidence>
<keyword evidence="5" id="KW-0572">Peptidoglycan-anchor</keyword>
<feature type="compositionally biased region" description="Polar residues" evidence="6">
    <location>
        <begin position="790"/>
        <end position="802"/>
    </location>
</feature>
<dbReference type="Gene3D" id="2.60.40.740">
    <property type="match status" value="1"/>
</dbReference>
<keyword evidence="7" id="KW-0812">Transmembrane</keyword>
<dbReference type="SUPFAM" id="SSF49401">
    <property type="entry name" value="Bacterial adhesins"/>
    <property type="match status" value="2"/>
</dbReference>
<feature type="compositionally biased region" description="Low complexity" evidence="6">
    <location>
        <begin position="803"/>
        <end position="815"/>
    </location>
</feature>
<feature type="compositionally biased region" description="Low complexity" evidence="6">
    <location>
        <begin position="471"/>
        <end position="651"/>
    </location>
</feature>
<keyword evidence="2" id="KW-0134">Cell wall</keyword>
<feature type="transmembrane region" description="Helical" evidence="7">
    <location>
        <begin position="823"/>
        <end position="843"/>
    </location>
</feature>
<feature type="domain" description="SpaA-like prealbumin fold" evidence="10">
    <location>
        <begin position="371"/>
        <end position="454"/>
    </location>
</feature>
<organism evidence="12 13">
    <name type="scientific">Ligilactobacillus aviarius</name>
    <dbReference type="NCBI Taxonomy" id="1606"/>
    <lineage>
        <taxon>Bacteria</taxon>
        <taxon>Bacillati</taxon>
        <taxon>Bacillota</taxon>
        <taxon>Bacilli</taxon>
        <taxon>Lactobacillales</taxon>
        <taxon>Lactobacillaceae</taxon>
        <taxon>Ligilactobacillus</taxon>
    </lineage>
</organism>
<dbReference type="GO" id="GO:0061630">
    <property type="term" value="F:ubiquitin protein ligase activity"/>
    <property type="evidence" value="ECO:0007669"/>
    <property type="project" value="InterPro"/>
</dbReference>
<evidence type="ECO:0000256" key="8">
    <source>
        <dbReference type="SAM" id="SignalP"/>
    </source>
</evidence>
<reference evidence="13" key="1">
    <citation type="submission" date="2016-03" db="EMBL/GenBank/DDBJ databases">
        <authorList>
            <person name="Johnson T.J."/>
            <person name="Youmans B."/>
            <person name="Case K."/>
            <person name="Noll S."/>
        </authorList>
    </citation>
    <scope>NUCLEOTIDE SEQUENCE [LARGE SCALE GENOMIC DNA]</scope>
    <source>
        <strain evidence="13">UMNLAv8</strain>
    </source>
</reference>
<dbReference type="InterPro" id="IPR019931">
    <property type="entry name" value="LPXTG_anchor"/>
</dbReference>